<dbReference type="InterPro" id="IPR052934">
    <property type="entry name" value="Methyl-DNA_Rec/Restrict_Enz"/>
</dbReference>
<proteinExistence type="predicted"/>
<dbReference type="Pfam" id="PF12102">
    <property type="entry name" value="MrcB_N"/>
    <property type="match status" value="1"/>
</dbReference>
<dbReference type="AlphaFoldDB" id="A0A6J7I4C0"/>
<dbReference type="GO" id="GO:0005524">
    <property type="term" value="F:ATP binding"/>
    <property type="evidence" value="ECO:0007669"/>
    <property type="project" value="InterPro"/>
</dbReference>
<dbReference type="EMBL" id="CAFBMS010000087">
    <property type="protein sequence ID" value="CAB4925560.1"/>
    <property type="molecule type" value="Genomic_DNA"/>
</dbReference>
<dbReference type="PANTHER" id="PTHR37291">
    <property type="entry name" value="5-METHYLCYTOSINE-SPECIFIC RESTRICTION ENZYME B"/>
    <property type="match status" value="1"/>
</dbReference>
<dbReference type="CDD" id="cd00009">
    <property type="entry name" value="AAA"/>
    <property type="match status" value="1"/>
</dbReference>
<dbReference type="PANTHER" id="PTHR37291:SF1">
    <property type="entry name" value="TYPE IV METHYL-DIRECTED RESTRICTION ENZYME ECOKMCRB SUBUNIT"/>
    <property type="match status" value="1"/>
</dbReference>
<protein>
    <submittedName>
        <fullName evidence="2">Unannotated protein</fullName>
    </submittedName>
</protein>
<dbReference type="Gene3D" id="3.40.50.300">
    <property type="entry name" value="P-loop containing nucleotide triphosphate hydrolases"/>
    <property type="match status" value="1"/>
</dbReference>
<dbReference type="SMART" id="SM00382">
    <property type="entry name" value="AAA"/>
    <property type="match status" value="1"/>
</dbReference>
<evidence type="ECO:0000313" key="2">
    <source>
        <dbReference type="EMBL" id="CAB4925560.1"/>
    </source>
</evidence>
<dbReference type="InterPro" id="IPR011704">
    <property type="entry name" value="ATPase_dyneun-rel_AAA"/>
</dbReference>
<dbReference type="GO" id="GO:0016887">
    <property type="term" value="F:ATP hydrolysis activity"/>
    <property type="evidence" value="ECO:0007669"/>
    <property type="project" value="InterPro"/>
</dbReference>
<dbReference type="Gene3D" id="3.30.920.90">
    <property type="match status" value="1"/>
</dbReference>
<dbReference type="InterPro" id="IPR027417">
    <property type="entry name" value="P-loop_NTPase"/>
</dbReference>
<organism evidence="2">
    <name type="scientific">freshwater metagenome</name>
    <dbReference type="NCBI Taxonomy" id="449393"/>
    <lineage>
        <taxon>unclassified sequences</taxon>
        <taxon>metagenomes</taxon>
        <taxon>ecological metagenomes</taxon>
    </lineage>
</organism>
<accession>A0A6J7I4C0</accession>
<evidence type="ECO:0000259" key="1">
    <source>
        <dbReference type="SMART" id="SM00382"/>
    </source>
</evidence>
<dbReference type="InterPro" id="IPR003593">
    <property type="entry name" value="AAA+_ATPase"/>
</dbReference>
<reference evidence="2" key="1">
    <citation type="submission" date="2020-05" db="EMBL/GenBank/DDBJ databases">
        <authorList>
            <person name="Chiriac C."/>
            <person name="Salcher M."/>
            <person name="Ghai R."/>
            <person name="Kavagutti S V."/>
        </authorList>
    </citation>
    <scope>NUCLEOTIDE SEQUENCE</scope>
</reference>
<feature type="domain" description="AAA+ ATPase" evidence="1">
    <location>
        <begin position="490"/>
        <end position="657"/>
    </location>
</feature>
<dbReference type="InterPro" id="IPR021961">
    <property type="entry name" value="McrB_DNA-bd"/>
</dbReference>
<gene>
    <name evidence="2" type="ORF">UFOPK3614_01105</name>
</gene>
<sequence>MIPLVTRQKLEEALSEFDLNLRSSPEFENWEQNKAQNWALEHQTKKYPPKKIISIATGLPVNGFSGGKESNDYLATLGFTVNKLRELSLRETLILIITRYPTISKTEAFGGSHEIRELFNDARSQFESSQIVQTRPNIIVKASYGKGGWTSVPHISLLDIRETKTTQAGTYPVYIFHEDGKGVSLKFGQGVKQVEDEFGKNAAEVLRNRAAEIRLTCEDLASSNFSLSGNTDRRDKSKRAVLYEASTIVSKYYSIESMPSDEELFLDLEKLMKKYDGYVDAQIAKKHSAYKSNKPLALIGTWHEVNNEIGRIKEQISRDGHWASAWSFPIKEDAIQELKTPFNLYIYAGKRKLVAKLKIDEFVTSRGNQGIESPWSEITDKEFLGKTKIGLKKTDVLKSWFKVSDIEKLEPNLPVDGFETVSGLSNPQNLLNQNSFGYIYDEEPVEQLTTKDKQIFAKVIPESLPIEWLVDKTGLSKTVLEEIVESILGESPQIILAGPPGTSKTWVAQKLAEYLTRNRPDQARFVQFHPSYGYESFIEGLRPVNHSSGVSFELTPGVVKEVVNAMEKTSSLNKIDDEYVIIIDEANRANLPRVLGELMFLFEYRNQKATLQYSGPFSLPSNLKFIATMNTADRSIRSIDVALRRRFDVFELAPDSTILANFHKAEQTSTTADLISGFESLNELLIEYLDRHHTIGHAFFMKRDLSPKSIRHIWHRKIYPLIEEFFFDRQEMLEEFQIEKFWPSTRNNA</sequence>
<name>A0A6J7I4C0_9ZZZZ</name>
<dbReference type="Pfam" id="PF07728">
    <property type="entry name" value="AAA_5"/>
    <property type="match status" value="1"/>
</dbReference>
<dbReference type="SUPFAM" id="SSF52540">
    <property type="entry name" value="P-loop containing nucleoside triphosphate hydrolases"/>
    <property type="match status" value="1"/>
</dbReference>